<dbReference type="RefSeq" id="WP_344656944.1">
    <property type="nucleotide sequence ID" value="NZ_BAAAQM010000010.1"/>
</dbReference>
<dbReference type="InterPro" id="IPR006015">
    <property type="entry name" value="Universal_stress_UspA"/>
</dbReference>
<evidence type="ECO:0000259" key="2">
    <source>
        <dbReference type="Pfam" id="PF00582"/>
    </source>
</evidence>
<organism evidence="3 4">
    <name type="scientific">Catenulispora subtropica</name>
    <dbReference type="NCBI Taxonomy" id="450798"/>
    <lineage>
        <taxon>Bacteria</taxon>
        <taxon>Bacillati</taxon>
        <taxon>Actinomycetota</taxon>
        <taxon>Actinomycetes</taxon>
        <taxon>Catenulisporales</taxon>
        <taxon>Catenulisporaceae</taxon>
        <taxon>Catenulispora</taxon>
    </lineage>
</organism>
<protein>
    <recommendedName>
        <fullName evidence="2">UspA domain-containing protein</fullName>
    </recommendedName>
</protein>
<dbReference type="PRINTS" id="PR01438">
    <property type="entry name" value="UNVRSLSTRESS"/>
</dbReference>
<dbReference type="InterPro" id="IPR014729">
    <property type="entry name" value="Rossmann-like_a/b/a_fold"/>
</dbReference>
<dbReference type="InterPro" id="IPR006016">
    <property type="entry name" value="UspA"/>
</dbReference>
<keyword evidence="4" id="KW-1185">Reference proteome</keyword>
<evidence type="ECO:0000256" key="1">
    <source>
        <dbReference type="ARBA" id="ARBA00008791"/>
    </source>
</evidence>
<dbReference type="EMBL" id="BAAAQM010000010">
    <property type="protein sequence ID" value="GAA1964955.1"/>
    <property type="molecule type" value="Genomic_DNA"/>
</dbReference>
<comment type="caution">
    <text evidence="3">The sequence shown here is derived from an EMBL/GenBank/DDBJ whole genome shotgun (WGS) entry which is preliminary data.</text>
</comment>
<dbReference type="PANTHER" id="PTHR46553">
    <property type="entry name" value="ADENINE NUCLEOTIDE ALPHA HYDROLASES-LIKE SUPERFAMILY PROTEIN"/>
    <property type="match status" value="1"/>
</dbReference>
<comment type="similarity">
    <text evidence="1">Belongs to the universal stress protein A family.</text>
</comment>
<feature type="domain" description="UspA" evidence="2">
    <location>
        <begin position="4"/>
        <end position="146"/>
    </location>
</feature>
<dbReference type="PANTHER" id="PTHR46553:SF3">
    <property type="entry name" value="ADENINE NUCLEOTIDE ALPHA HYDROLASES-LIKE SUPERFAMILY PROTEIN"/>
    <property type="match status" value="1"/>
</dbReference>
<evidence type="ECO:0000313" key="3">
    <source>
        <dbReference type="EMBL" id="GAA1964955.1"/>
    </source>
</evidence>
<gene>
    <name evidence="3" type="ORF">GCM10009838_22960</name>
</gene>
<dbReference type="Proteomes" id="UP001499854">
    <property type="component" value="Unassembled WGS sequence"/>
</dbReference>
<evidence type="ECO:0000313" key="4">
    <source>
        <dbReference type="Proteomes" id="UP001499854"/>
    </source>
</evidence>
<sequence>MAGIVVGVDDSSSSLHALRWAIEEARLRGTTLRVVSAWEFPFASAAAATADGRAEDDLLPHVPSLEQSALNELATAVTDAGGDPKDPAVSMHVVHGAPVRVLLDAAKDADLLVVGSHGRGGFAGLVLGSVSRECAHRAACPVVVVH</sequence>
<reference evidence="4" key="1">
    <citation type="journal article" date="2019" name="Int. J. Syst. Evol. Microbiol.">
        <title>The Global Catalogue of Microorganisms (GCM) 10K type strain sequencing project: providing services to taxonomists for standard genome sequencing and annotation.</title>
        <authorList>
            <consortium name="The Broad Institute Genomics Platform"/>
            <consortium name="The Broad Institute Genome Sequencing Center for Infectious Disease"/>
            <person name="Wu L."/>
            <person name="Ma J."/>
        </authorList>
    </citation>
    <scope>NUCLEOTIDE SEQUENCE [LARGE SCALE GENOMIC DNA]</scope>
    <source>
        <strain evidence="4">JCM 16013</strain>
    </source>
</reference>
<name>A0ABP5CJG6_9ACTN</name>
<dbReference type="Gene3D" id="3.40.50.620">
    <property type="entry name" value="HUPs"/>
    <property type="match status" value="1"/>
</dbReference>
<dbReference type="SUPFAM" id="SSF52402">
    <property type="entry name" value="Adenine nucleotide alpha hydrolases-like"/>
    <property type="match status" value="1"/>
</dbReference>
<accession>A0ABP5CJG6</accession>
<proteinExistence type="inferred from homology"/>
<dbReference type="Pfam" id="PF00582">
    <property type="entry name" value="Usp"/>
    <property type="match status" value="1"/>
</dbReference>